<dbReference type="AlphaFoldDB" id="A0A0F9LV43"/>
<protein>
    <submittedName>
        <fullName evidence="1">Uncharacterized protein</fullName>
    </submittedName>
</protein>
<comment type="caution">
    <text evidence="1">The sequence shown here is derived from an EMBL/GenBank/DDBJ whole genome shotgun (WGS) entry which is preliminary data.</text>
</comment>
<proteinExistence type="predicted"/>
<sequence>MKELNYKLASDWLGDGNSPTKIGGSSTDVSSIGYSITDAVKDWFPINEVPQEIVDKLEELQIALNVSDVMIEAFIRFFTEWIEKDRN</sequence>
<name>A0A0F9LV43_9ZZZZ</name>
<evidence type="ECO:0000313" key="1">
    <source>
        <dbReference type="EMBL" id="KKM97258.1"/>
    </source>
</evidence>
<dbReference type="EMBL" id="LAZR01005769">
    <property type="protein sequence ID" value="KKM97258.1"/>
    <property type="molecule type" value="Genomic_DNA"/>
</dbReference>
<reference evidence="1" key="1">
    <citation type="journal article" date="2015" name="Nature">
        <title>Complex archaea that bridge the gap between prokaryotes and eukaryotes.</title>
        <authorList>
            <person name="Spang A."/>
            <person name="Saw J.H."/>
            <person name="Jorgensen S.L."/>
            <person name="Zaremba-Niedzwiedzka K."/>
            <person name="Martijn J."/>
            <person name="Lind A.E."/>
            <person name="van Eijk R."/>
            <person name="Schleper C."/>
            <person name="Guy L."/>
            <person name="Ettema T.J."/>
        </authorList>
    </citation>
    <scope>NUCLEOTIDE SEQUENCE</scope>
</reference>
<gene>
    <name evidence="1" type="ORF">LCGC14_1169820</name>
</gene>
<accession>A0A0F9LV43</accession>
<organism evidence="1">
    <name type="scientific">marine sediment metagenome</name>
    <dbReference type="NCBI Taxonomy" id="412755"/>
    <lineage>
        <taxon>unclassified sequences</taxon>
        <taxon>metagenomes</taxon>
        <taxon>ecological metagenomes</taxon>
    </lineage>
</organism>